<evidence type="ECO:0000259" key="1">
    <source>
        <dbReference type="Pfam" id="PF02589"/>
    </source>
</evidence>
<dbReference type="AlphaFoldDB" id="A0A5C5X798"/>
<dbReference type="PANTHER" id="PTHR43682">
    <property type="entry name" value="LACTATE UTILIZATION PROTEIN C"/>
    <property type="match status" value="1"/>
</dbReference>
<name>A0A5C5X798_9PLAN</name>
<keyword evidence="3" id="KW-1185">Reference proteome</keyword>
<dbReference type="SUPFAM" id="SSF100950">
    <property type="entry name" value="NagB/RpiA/CoA transferase-like"/>
    <property type="match status" value="1"/>
</dbReference>
<proteinExistence type="predicted"/>
<dbReference type="OrthoDB" id="9794157at2"/>
<sequence length="198" mass="22102">MSSREQILTQIRKYLPQSTELPDHQGEWTEYPDPFEEFKTVLEGVGGVCEIVQSVNDIPGRLAELNAAELTVVSCVPDVFEDRFDLNTISDPHDLQDVDWAILPGELAVAENAAIWVTDKNVPHRVLYFLSQYLVLVVPRSQLVNNMHEAYEKIDPSGRAFGTFISGPSKTADIEQSLVKGAHGARTLTVFFVEDLES</sequence>
<dbReference type="EMBL" id="SIHI01000001">
    <property type="protein sequence ID" value="TWT58648.1"/>
    <property type="molecule type" value="Genomic_DNA"/>
</dbReference>
<organism evidence="2 3">
    <name type="scientific">Thalassoglobus neptunius</name>
    <dbReference type="NCBI Taxonomy" id="1938619"/>
    <lineage>
        <taxon>Bacteria</taxon>
        <taxon>Pseudomonadati</taxon>
        <taxon>Planctomycetota</taxon>
        <taxon>Planctomycetia</taxon>
        <taxon>Planctomycetales</taxon>
        <taxon>Planctomycetaceae</taxon>
        <taxon>Thalassoglobus</taxon>
    </lineage>
</organism>
<protein>
    <submittedName>
        <fullName evidence="2">Lactate utilization protein C</fullName>
    </submittedName>
</protein>
<dbReference type="InterPro" id="IPR037171">
    <property type="entry name" value="NagB/RpiA_transferase-like"/>
</dbReference>
<dbReference type="RefSeq" id="WP_146509185.1">
    <property type="nucleotide sequence ID" value="NZ_SIHI01000001.1"/>
</dbReference>
<comment type="caution">
    <text evidence="2">The sequence shown here is derived from an EMBL/GenBank/DDBJ whole genome shotgun (WGS) entry which is preliminary data.</text>
</comment>
<evidence type="ECO:0000313" key="3">
    <source>
        <dbReference type="Proteomes" id="UP000317243"/>
    </source>
</evidence>
<dbReference type="Proteomes" id="UP000317243">
    <property type="component" value="Unassembled WGS sequence"/>
</dbReference>
<gene>
    <name evidence="2" type="primary">lutC</name>
    <name evidence="2" type="ORF">KOR42_20300</name>
</gene>
<dbReference type="PANTHER" id="PTHR43682:SF1">
    <property type="entry name" value="LACTATE UTILIZATION PROTEIN C"/>
    <property type="match status" value="1"/>
</dbReference>
<accession>A0A5C5X798</accession>
<dbReference type="InterPro" id="IPR024185">
    <property type="entry name" value="FTHF_cligase-like_sf"/>
</dbReference>
<feature type="domain" description="LUD" evidence="1">
    <location>
        <begin position="94"/>
        <end position="193"/>
    </location>
</feature>
<evidence type="ECO:0000313" key="2">
    <source>
        <dbReference type="EMBL" id="TWT58648.1"/>
    </source>
</evidence>
<dbReference type="Gene3D" id="3.40.50.10420">
    <property type="entry name" value="NagB/RpiA/CoA transferase-like"/>
    <property type="match status" value="1"/>
</dbReference>
<dbReference type="InterPro" id="IPR003741">
    <property type="entry name" value="LUD_dom"/>
</dbReference>
<dbReference type="Pfam" id="PF02589">
    <property type="entry name" value="LUD_dom"/>
    <property type="match status" value="1"/>
</dbReference>
<reference evidence="2 3" key="1">
    <citation type="submission" date="2019-02" db="EMBL/GenBank/DDBJ databases">
        <title>Deep-cultivation of Planctomycetes and their phenomic and genomic characterization uncovers novel biology.</title>
        <authorList>
            <person name="Wiegand S."/>
            <person name="Jogler M."/>
            <person name="Boedeker C."/>
            <person name="Pinto D."/>
            <person name="Vollmers J."/>
            <person name="Rivas-Marin E."/>
            <person name="Kohn T."/>
            <person name="Peeters S.H."/>
            <person name="Heuer A."/>
            <person name="Rast P."/>
            <person name="Oberbeckmann S."/>
            <person name="Bunk B."/>
            <person name="Jeske O."/>
            <person name="Meyerdierks A."/>
            <person name="Storesund J.E."/>
            <person name="Kallscheuer N."/>
            <person name="Luecker S."/>
            <person name="Lage O.M."/>
            <person name="Pohl T."/>
            <person name="Merkel B.J."/>
            <person name="Hornburger P."/>
            <person name="Mueller R.-W."/>
            <person name="Bruemmer F."/>
            <person name="Labrenz M."/>
            <person name="Spormann A.M."/>
            <person name="Op Den Camp H."/>
            <person name="Overmann J."/>
            <person name="Amann R."/>
            <person name="Jetten M.S.M."/>
            <person name="Mascher T."/>
            <person name="Medema M.H."/>
            <person name="Devos D.P."/>
            <person name="Kaster A.-K."/>
            <person name="Ovreas L."/>
            <person name="Rohde M."/>
            <person name="Galperin M.Y."/>
            <person name="Jogler C."/>
        </authorList>
    </citation>
    <scope>NUCLEOTIDE SEQUENCE [LARGE SCALE GENOMIC DNA]</scope>
    <source>
        <strain evidence="2 3">KOR42</strain>
    </source>
</reference>